<evidence type="ECO:0000256" key="1">
    <source>
        <dbReference type="ARBA" id="ARBA00004167"/>
    </source>
</evidence>
<dbReference type="InterPro" id="IPR037682">
    <property type="entry name" value="TonB_C"/>
</dbReference>
<protein>
    <recommendedName>
        <fullName evidence="5">Protein TonB</fullName>
    </recommendedName>
</protein>
<reference evidence="8 9" key="1">
    <citation type="submission" date="2023-12" db="EMBL/GenBank/DDBJ databases">
        <title>Friends and Foes: Symbiotic and Algicidal bacterial influence on Karenia brevis blooms.</title>
        <authorList>
            <person name="Fei C."/>
            <person name="Mohamed A.R."/>
            <person name="Booker A."/>
            <person name="Arshad M."/>
            <person name="Klass S."/>
            <person name="Ahn S."/>
            <person name="Gilbert P.M."/>
            <person name="Heil C.A."/>
            <person name="Martinez J.M."/>
            <person name="Amin S.A."/>
        </authorList>
    </citation>
    <scope>NUCLEOTIDE SEQUENCE [LARGE SCALE GENOMIC DNA]</scope>
    <source>
        <strain evidence="8 9">CE15</strain>
    </source>
</reference>
<dbReference type="NCBIfam" id="TIGR01352">
    <property type="entry name" value="tonB_Cterm"/>
    <property type="match status" value="1"/>
</dbReference>
<accession>A0ABU8EY84</accession>
<keyword evidence="5" id="KW-0653">Protein transport</keyword>
<keyword evidence="5" id="KW-1003">Cell membrane</keyword>
<keyword evidence="6" id="KW-0175">Coiled coil</keyword>
<dbReference type="SUPFAM" id="SSF74653">
    <property type="entry name" value="TolA/TonB C-terminal domain"/>
    <property type="match status" value="1"/>
</dbReference>
<feature type="domain" description="TonB C-terminal" evidence="7">
    <location>
        <begin position="136"/>
        <end position="229"/>
    </location>
</feature>
<keyword evidence="5" id="KW-0813">Transport</keyword>
<dbReference type="PANTHER" id="PTHR11102:SF160">
    <property type="entry name" value="ERAD-ASSOCIATED E3 UBIQUITIN-PROTEIN LIGASE COMPONENT HRD3"/>
    <property type="match status" value="1"/>
</dbReference>
<comment type="subcellular location">
    <subcellularLocation>
        <location evidence="5">Cell inner membrane</location>
        <topology evidence="5">Single-pass membrane protein</topology>
        <orientation evidence="5">Periplasmic side</orientation>
    </subcellularLocation>
    <subcellularLocation>
        <location evidence="1">Membrane</location>
        <topology evidence="1">Single-pass membrane protein</topology>
    </subcellularLocation>
</comment>
<name>A0ABU8EY84_9GAMM</name>
<evidence type="ECO:0000256" key="4">
    <source>
        <dbReference type="ARBA" id="ARBA00023136"/>
    </source>
</evidence>
<dbReference type="InterPro" id="IPR050767">
    <property type="entry name" value="Sel1_AlgK"/>
</dbReference>
<gene>
    <name evidence="8" type="ORF">WAE96_19810</name>
</gene>
<dbReference type="EMBL" id="JBAWKS010000002">
    <property type="protein sequence ID" value="MEI4551933.1"/>
    <property type="molecule type" value="Genomic_DNA"/>
</dbReference>
<keyword evidence="2" id="KW-0812">Transmembrane</keyword>
<evidence type="ECO:0000313" key="8">
    <source>
        <dbReference type="EMBL" id="MEI4551933.1"/>
    </source>
</evidence>
<keyword evidence="9" id="KW-1185">Reference proteome</keyword>
<keyword evidence="5" id="KW-0997">Cell inner membrane</keyword>
<dbReference type="InterPro" id="IPR006260">
    <property type="entry name" value="TonB/TolA_C"/>
</dbReference>
<dbReference type="SMART" id="SM00671">
    <property type="entry name" value="SEL1"/>
    <property type="match status" value="3"/>
</dbReference>
<keyword evidence="5" id="KW-0735">Signal-anchor</keyword>
<comment type="caution">
    <text evidence="8">The sequence shown here is derived from an EMBL/GenBank/DDBJ whole genome shotgun (WGS) entry which is preliminary data.</text>
</comment>
<dbReference type="PANTHER" id="PTHR11102">
    <property type="entry name" value="SEL-1-LIKE PROTEIN"/>
    <property type="match status" value="1"/>
</dbReference>
<dbReference type="Pfam" id="PF08238">
    <property type="entry name" value="Sel1"/>
    <property type="match status" value="4"/>
</dbReference>
<proteinExistence type="inferred from homology"/>
<evidence type="ECO:0000256" key="3">
    <source>
        <dbReference type="ARBA" id="ARBA00022989"/>
    </source>
</evidence>
<dbReference type="PROSITE" id="PS52015">
    <property type="entry name" value="TONB_CTD"/>
    <property type="match status" value="1"/>
</dbReference>
<dbReference type="RefSeq" id="WP_336436818.1">
    <property type="nucleotide sequence ID" value="NZ_JBAWKS010000002.1"/>
</dbReference>
<keyword evidence="4" id="KW-0472">Membrane</keyword>
<evidence type="ECO:0000256" key="6">
    <source>
        <dbReference type="SAM" id="Coils"/>
    </source>
</evidence>
<dbReference type="InterPro" id="IPR003538">
    <property type="entry name" value="TonB"/>
</dbReference>
<dbReference type="InterPro" id="IPR006597">
    <property type="entry name" value="Sel1-like"/>
</dbReference>
<evidence type="ECO:0000313" key="9">
    <source>
        <dbReference type="Proteomes" id="UP001382455"/>
    </source>
</evidence>
<evidence type="ECO:0000259" key="7">
    <source>
        <dbReference type="PROSITE" id="PS52015"/>
    </source>
</evidence>
<sequence>MRYLITTLLLLCFSLMHFGLKADLLSASVNYTNGEYQKALNEFSQLAKLGNSDAMFNIAVMHLHGRGVKKDINKAYAWFSLAGEFGITDAKNTAEYIATQTQNSDALHQAKQQLDAELSYQRYVNTLAPQFNETFNTLTQPIKSFNVDPVYPEHAVDRGIEGWVWVEYDIDGAGAVINAQIIDSYPQKTFDNAMLMALKRWRFKQSEQLPIKRRNLLYHFTTFKGKRYQQGFSRQQREYQKHIAEVIEQAENGNALWQYRIAQWLTTDKHNASKLLKYHWPKESEAQNLMLNAAKNGYPFAQYRIATQLLVGDKTAQDRKKGLNWLLLSAQNGFASAQYRLGIELLVKKSVHYDTEKARLWLTQASDKGHLLAKTALTRLALSQADISESEYKTLHQQIDSVLQQNANNAEAWYLKAKLSYQQNDISSAIKQLDRAIDNANAQKIDLSEMKALKRKLAAKP</sequence>
<keyword evidence="3" id="KW-1133">Transmembrane helix</keyword>
<dbReference type="Proteomes" id="UP001382455">
    <property type="component" value="Unassembled WGS sequence"/>
</dbReference>
<evidence type="ECO:0000256" key="5">
    <source>
        <dbReference type="RuleBase" id="RU362123"/>
    </source>
</evidence>
<organism evidence="8 9">
    <name type="scientific">Pseudoalteromonas spongiae</name>
    <dbReference type="NCBI Taxonomy" id="298657"/>
    <lineage>
        <taxon>Bacteria</taxon>
        <taxon>Pseudomonadati</taxon>
        <taxon>Pseudomonadota</taxon>
        <taxon>Gammaproteobacteria</taxon>
        <taxon>Alteromonadales</taxon>
        <taxon>Pseudoalteromonadaceae</taxon>
        <taxon>Pseudoalteromonas</taxon>
    </lineage>
</organism>
<dbReference type="Gene3D" id="3.30.2420.10">
    <property type="entry name" value="TonB"/>
    <property type="match status" value="1"/>
</dbReference>
<evidence type="ECO:0000256" key="2">
    <source>
        <dbReference type="ARBA" id="ARBA00022692"/>
    </source>
</evidence>
<dbReference type="InterPro" id="IPR011990">
    <property type="entry name" value="TPR-like_helical_dom_sf"/>
</dbReference>
<feature type="coiled-coil region" evidence="6">
    <location>
        <begin position="423"/>
        <end position="450"/>
    </location>
</feature>
<comment type="similarity">
    <text evidence="5">Belongs to the TonB family.</text>
</comment>
<dbReference type="SUPFAM" id="SSF81901">
    <property type="entry name" value="HCP-like"/>
    <property type="match status" value="2"/>
</dbReference>
<dbReference type="PRINTS" id="PR01374">
    <property type="entry name" value="TONBPROTEIN"/>
</dbReference>
<dbReference type="Gene3D" id="1.25.40.10">
    <property type="entry name" value="Tetratricopeptide repeat domain"/>
    <property type="match status" value="2"/>
</dbReference>
<comment type="function">
    <text evidence="5">Interacts with outer membrane receptor proteins that carry out high-affinity binding and energy dependent uptake into the periplasmic space of specific substrates. It could act to transduce energy from the cytoplasmic membrane to specific energy-requiring processes in the outer membrane, resulting in the release into the periplasm of ligands bound by these outer membrane proteins.</text>
</comment>
<dbReference type="Pfam" id="PF03544">
    <property type="entry name" value="TonB_C"/>
    <property type="match status" value="1"/>
</dbReference>